<keyword evidence="1" id="KW-0805">Transcription regulation</keyword>
<organism evidence="5 6">
    <name type="scientific">Gottfriedia endophytica</name>
    <dbReference type="NCBI Taxonomy" id="2820819"/>
    <lineage>
        <taxon>Bacteria</taxon>
        <taxon>Bacillati</taxon>
        <taxon>Bacillota</taxon>
        <taxon>Bacilli</taxon>
        <taxon>Bacillales</taxon>
        <taxon>Bacillaceae</taxon>
        <taxon>Gottfriedia</taxon>
    </lineage>
</organism>
<evidence type="ECO:0000256" key="3">
    <source>
        <dbReference type="ARBA" id="ARBA00023163"/>
    </source>
</evidence>
<feature type="domain" description="HTH marR-type" evidence="4">
    <location>
        <begin position="1"/>
        <end position="136"/>
    </location>
</feature>
<dbReference type="GO" id="GO:0003700">
    <property type="term" value="F:DNA-binding transcription factor activity"/>
    <property type="evidence" value="ECO:0007669"/>
    <property type="project" value="InterPro"/>
</dbReference>
<name>A0A940NQW0_9BACI</name>
<evidence type="ECO:0000313" key="5">
    <source>
        <dbReference type="EMBL" id="MBP0726120.1"/>
    </source>
</evidence>
<dbReference type="InterPro" id="IPR023187">
    <property type="entry name" value="Tscrpt_reg_MarR-type_CS"/>
</dbReference>
<gene>
    <name evidence="5" type="ORF">J5Y03_13135</name>
</gene>
<sequence length="145" mass="16850">MNEGIAKEYIALIPNLFGSFSELNKELVELSHIQNHIIEFMYMQQRALNIKEISTGLNIAKQQLTNIIKDLEIDGYLVKVPDTKDKRAVLVSLTPKGKEIEEKKWTKIYQRFVHNLTKLSDEEKIDLNYALHKVNVLLHKMEGEE</sequence>
<dbReference type="EMBL" id="JAGIYQ010000008">
    <property type="protein sequence ID" value="MBP0726120.1"/>
    <property type="molecule type" value="Genomic_DNA"/>
</dbReference>
<evidence type="ECO:0000259" key="4">
    <source>
        <dbReference type="PROSITE" id="PS50995"/>
    </source>
</evidence>
<comment type="caution">
    <text evidence="5">The sequence shown here is derived from an EMBL/GenBank/DDBJ whole genome shotgun (WGS) entry which is preliminary data.</text>
</comment>
<dbReference type="Proteomes" id="UP000682134">
    <property type="component" value="Unassembled WGS sequence"/>
</dbReference>
<dbReference type="PANTHER" id="PTHR42756:SF1">
    <property type="entry name" value="TRANSCRIPTIONAL REPRESSOR OF EMRAB OPERON"/>
    <property type="match status" value="1"/>
</dbReference>
<dbReference type="Gene3D" id="1.10.10.10">
    <property type="entry name" value="Winged helix-like DNA-binding domain superfamily/Winged helix DNA-binding domain"/>
    <property type="match status" value="1"/>
</dbReference>
<proteinExistence type="predicted"/>
<accession>A0A940NQW0</accession>
<dbReference type="InterPro" id="IPR036388">
    <property type="entry name" value="WH-like_DNA-bd_sf"/>
</dbReference>
<evidence type="ECO:0000256" key="2">
    <source>
        <dbReference type="ARBA" id="ARBA00023125"/>
    </source>
</evidence>
<dbReference type="PANTHER" id="PTHR42756">
    <property type="entry name" value="TRANSCRIPTIONAL REGULATOR, MARR"/>
    <property type="match status" value="1"/>
</dbReference>
<dbReference type="InterPro" id="IPR000835">
    <property type="entry name" value="HTH_MarR-typ"/>
</dbReference>
<dbReference type="SMART" id="SM00347">
    <property type="entry name" value="HTH_MARR"/>
    <property type="match status" value="1"/>
</dbReference>
<keyword evidence="6" id="KW-1185">Reference proteome</keyword>
<evidence type="ECO:0000256" key="1">
    <source>
        <dbReference type="ARBA" id="ARBA00023015"/>
    </source>
</evidence>
<dbReference type="AlphaFoldDB" id="A0A940NQW0"/>
<dbReference type="PROSITE" id="PS50995">
    <property type="entry name" value="HTH_MARR_2"/>
    <property type="match status" value="1"/>
</dbReference>
<keyword evidence="3" id="KW-0804">Transcription</keyword>
<dbReference type="RefSeq" id="WP_209406398.1">
    <property type="nucleotide sequence ID" value="NZ_JAGIYQ010000008.1"/>
</dbReference>
<evidence type="ECO:0000313" key="6">
    <source>
        <dbReference type="Proteomes" id="UP000682134"/>
    </source>
</evidence>
<dbReference type="PROSITE" id="PS01117">
    <property type="entry name" value="HTH_MARR_1"/>
    <property type="match status" value="1"/>
</dbReference>
<dbReference type="Pfam" id="PF13463">
    <property type="entry name" value="HTH_27"/>
    <property type="match status" value="1"/>
</dbReference>
<dbReference type="InterPro" id="IPR036390">
    <property type="entry name" value="WH_DNA-bd_sf"/>
</dbReference>
<dbReference type="SUPFAM" id="SSF46785">
    <property type="entry name" value="Winged helix' DNA-binding domain"/>
    <property type="match status" value="1"/>
</dbReference>
<keyword evidence="2 5" id="KW-0238">DNA-binding</keyword>
<reference evidence="5" key="1">
    <citation type="submission" date="2021-04" db="EMBL/GenBank/DDBJ databases">
        <title>Genome seq and assembly of Bacillus sp.</title>
        <authorList>
            <person name="Chhetri G."/>
        </authorList>
    </citation>
    <scope>NUCLEOTIDE SEQUENCE</scope>
    <source>
        <strain evidence="5">RG28</strain>
    </source>
</reference>
<protein>
    <submittedName>
        <fullName evidence="5">Winged helix DNA-binding protein</fullName>
    </submittedName>
</protein>
<dbReference type="GO" id="GO:0003677">
    <property type="term" value="F:DNA binding"/>
    <property type="evidence" value="ECO:0007669"/>
    <property type="project" value="UniProtKB-KW"/>
</dbReference>
<dbReference type="PRINTS" id="PR00598">
    <property type="entry name" value="HTHMARR"/>
</dbReference>